<dbReference type="PANTHER" id="PTHR42723">
    <property type="entry name" value="CHLOROPHYLL SYNTHASE"/>
    <property type="match status" value="1"/>
</dbReference>
<dbReference type="Gene3D" id="1.10.357.140">
    <property type="entry name" value="UbiA prenyltransferase"/>
    <property type="match status" value="1"/>
</dbReference>
<evidence type="ECO:0000313" key="6">
    <source>
        <dbReference type="EMBL" id="KAH7138853.1"/>
    </source>
</evidence>
<evidence type="ECO:0000256" key="1">
    <source>
        <dbReference type="ARBA" id="ARBA00004141"/>
    </source>
</evidence>
<protein>
    <submittedName>
        <fullName evidence="6">UbiA prenyltransferase family-domain-containing protein</fullName>
    </submittedName>
</protein>
<dbReference type="GO" id="GO:0016020">
    <property type="term" value="C:membrane"/>
    <property type="evidence" value="ECO:0007669"/>
    <property type="project" value="UniProtKB-SubCell"/>
</dbReference>
<dbReference type="Proteomes" id="UP000700596">
    <property type="component" value="Unassembled WGS sequence"/>
</dbReference>
<feature type="transmembrane region" description="Helical" evidence="5">
    <location>
        <begin position="250"/>
        <end position="272"/>
    </location>
</feature>
<comment type="subcellular location">
    <subcellularLocation>
        <location evidence="1">Membrane</location>
        <topology evidence="1">Multi-pass membrane protein</topology>
    </subcellularLocation>
</comment>
<organism evidence="6 7">
    <name type="scientific">Dendryphion nanum</name>
    <dbReference type="NCBI Taxonomy" id="256645"/>
    <lineage>
        <taxon>Eukaryota</taxon>
        <taxon>Fungi</taxon>
        <taxon>Dikarya</taxon>
        <taxon>Ascomycota</taxon>
        <taxon>Pezizomycotina</taxon>
        <taxon>Dothideomycetes</taxon>
        <taxon>Pleosporomycetidae</taxon>
        <taxon>Pleosporales</taxon>
        <taxon>Torulaceae</taxon>
        <taxon>Dendryphion</taxon>
    </lineage>
</organism>
<keyword evidence="7" id="KW-1185">Reference proteome</keyword>
<dbReference type="InterPro" id="IPR050475">
    <property type="entry name" value="Prenyltransferase_related"/>
</dbReference>
<keyword evidence="2 5" id="KW-0812">Transmembrane</keyword>
<proteinExistence type="predicted"/>
<sequence length="335" mass="37505">MVNRLHDQHVGGLIRKGSHQARRKVWRLYQRAGAESLNIKEIPYHLKTLWLFTSDQVPDVLLPCTAIALSAALAGNTFQLPNQTISVLLARTLSIWAWLWFMVLHCCMYNQRQPSSVEEDAVNKPWRPLPAGRISPSTVNRLIVCIYPLGAVLSYSFGVVSIWLVFSVACIAYNDFGGADSNFIIRYALNGVAYACFFSSALQVAVGSNYLISSSAWQWLALLVLVIVTTTHAQDFRDEKGDSMRGRHTVISVFGNTGARILLVCAIAFWSVYIPQWLGVRTKAAVFVWSVGFRVIFLTLKGVGKGDAKLDRKMYRLWGVWMLVFGIIPLTTAWS</sequence>
<dbReference type="EMBL" id="JAGMWT010000001">
    <property type="protein sequence ID" value="KAH7138853.1"/>
    <property type="molecule type" value="Genomic_DNA"/>
</dbReference>
<evidence type="ECO:0000313" key="7">
    <source>
        <dbReference type="Proteomes" id="UP000700596"/>
    </source>
</evidence>
<keyword evidence="4 5" id="KW-0472">Membrane</keyword>
<dbReference type="InterPro" id="IPR000537">
    <property type="entry name" value="UbiA_prenyltransferase"/>
</dbReference>
<dbReference type="GO" id="GO:0016765">
    <property type="term" value="F:transferase activity, transferring alkyl or aryl (other than methyl) groups"/>
    <property type="evidence" value="ECO:0007669"/>
    <property type="project" value="InterPro"/>
</dbReference>
<feature type="transmembrane region" description="Helical" evidence="5">
    <location>
        <begin position="210"/>
        <end position="229"/>
    </location>
</feature>
<feature type="transmembrane region" description="Helical" evidence="5">
    <location>
        <begin position="315"/>
        <end position="334"/>
    </location>
</feature>
<dbReference type="OrthoDB" id="434972at2759"/>
<feature type="transmembrane region" description="Helical" evidence="5">
    <location>
        <begin position="284"/>
        <end position="303"/>
    </location>
</feature>
<reference evidence="6" key="1">
    <citation type="journal article" date="2021" name="Nat. Commun.">
        <title>Genetic determinants of endophytism in the Arabidopsis root mycobiome.</title>
        <authorList>
            <person name="Mesny F."/>
            <person name="Miyauchi S."/>
            <person name="Thiergart T."/>
            <person name="Pickel B."/>
            <person name="Atanasova L."/>
            <person name="Karlsson M."/>
            <person name="Huettel B."/>
            <person name="Barry K.W."/>
            <person name="Haridas S."/>
            <person name="Chen C."/>
            <person name="Bauer D."/>
            <person name="Andreopoulos W."/>
            <person name="Pangilinan J."/>
            <person name="LaButti K."/>
            <person name="Riley R."/>
            <person name="Lipzen A."/>
            <person name="Clum A."/>
            <person name="Drula E."/>
            <person name="Henrissat B."/>
            <person name="Kohler A."/>
            <person name="Grigoriev I.V."/>
            <person name="Martin F.M."/>
            <person name="Hacquard S."/>
        </authorList>
    </citation>
    <scope>NUCLEOTIDE SEQUENCE</scope>
    <source>
        <strain evidence="6">MPI-CAGE-CH-0243</strain>
    </source>
</reference>
<dbReference type="Pfam" id="PF01040">
    <property type="entry name" value="UbiA"/>
    <property type="match status" value="1"/>
</dbReference>
<gene>
    <name evidence="6" type="ORF">B0J11DRAFT_26502</name>
</gene>
<dbReference type="PANTHER" id="PTHR42723:SF1">
    <property type="entry name" value="CHLOROPHYLL SYNTHASE, CHLOROPLASTIC"/>
    <property type="match status" value="1"/>
</dbReference>
<evidence type="ECO:0000256" key="2">
    <source>
        <dbReference type="ARBA" id="ARBA00022692"/>
    </source>
</evidence>
<feature type="transmembrane region" description="Helical" evidence="5">
    <location>
        <begin position="85"/>
        <end position="103"/>
    </location>
</feature>
<evidence type="ECO:0000256" key="5">
    <source>
        <dbReference type="SAM" id="Phobius"/>
    </source>
</evidence>
<evidence type="ECO:0000256" key="4">
    <source>
        <dbReference type="ARBA" id="ARBA00023136"/>
    </source>
</evidence>
<feature type="transmembrane region" description="Helical" evidence="5">
    <location>
        <begin position="146"/>
        <end position="172"/>
    </location>
</feature>
<keyword evidence="3 5" id="KW-1133">Transmembrane helix</keyword>
<evidence type="ECO:0000256" key="3">
    <source>
        <dbReference type="ARBA" id="ARBA00022989"/>
    </source>
</evidence>
<name>A0A9P9EJK3_9PLEO</name>
<accession>A0A9P9EJK3</accession>
<dbReference type="AlphaFoldDB" id="A0A9P9EJK3"/>
<dbReference type="CDD" id="cd13965">
    <property type="entry name" value="PT_UbiA_3"/>
    <property type="match status" value="1"/>
</dbReference>
<comment type="caution">
    <text evidence="6">The sequence shown here is derived from an EMBL/GenBank/DDBJ whole genome shotgun (WGS) entry which is preliminary data.</text>
</comment>
<feature type="transmembrane region" description="Helical" evidence="5">
    <location>
        <begin position="184"/>
        <end position="204"/>
    </location>
</feature>
<dbReference type="InterPro" id="IPR044878">
    <property type="entry name" value="UbiA_sf"/>
</dbReference>